<accession>A0A4U1ECU0</accession>
<dbReference type="InterPro" id="IPR000246">
    <property type="entry name" value="Peptidase_T2"/>
</dbReference>
<sequence>SSLLPLVLNTWPFKNAVEAVWRTVASAGSLLDAVESGCAVCERAKYFAKLFGAVIYSNVTGGYDAAYSKLPTFSQFSFIIYNFLKNSPTEEKVHCI</sequence>
<organism evidence="2 3">
    <name type="scientific">Monodon monoceros</name>
    <name type="common">Narwhal</name>
    <name type="synonym">Ceratodon monodon</name>
    <dbReference type="NCBI Taxonomy" id="40151"/>
    <lineage>
        <taxon>Eukaryota</taxon>
        <taxon>Metazoa</taxon>
        <taxon>Chordata</taxon>
        <taxon>Craniata</taxon>
        <taxon>Vertebrata</taxon>
        <taxon>Euteleostomi</taxon>
        <taxon>Mammalia</taxon>
        <taxon>Eutheria</taxon>
        <taxon>Laurasiatheria</taxon>
        <taxon>Artiodactyla</taxon>
        <taxon>Whippomorpha</taxon>
        <taxon>Cetacea</taxon>
        <taxon>Odontoceti</taxon>
        <taxon>Monodontidae</taxon>
        <taxon>Monodon</taxon>
    </lineage>
</organism>
<reference evidence="3" key="1">
    <citation type="journal article" date="2019" name="IScience">
        <title>Narwhal Genome Reveals Long-Term Low Genetic Diversity despite Current Large Abundance Size.</title>
        <authorList>
            <person name="Westbury M.V."/>
            <person name="Petersen B."/>
            <person name="Garde E."/>
            <person name="Heide-Jorgensen M.P."/>
            <person name="Lorenzen E.D."/>
        </authorList>
    </citation>
    <scope>NUCLEOTIDE SEQUENCE [LARGE SCALE GENOMIC DNA]</scope>
</reference>
<protein>
    <submittedName>
        <fullName evidence="2">Uncharacterized protein</fullName>
    </submittedName>
</protein>
<feature type="non-terminal residue" evidence="2">
    <location>
        <position position="1"/>
    </location>
</feature>
<evidence type="ECO:0000256" key="1">
    <source>
        <dbReference type="ARBA" id="ARBA00010872"/>
    </source>
</evidence>
<dbReference type="EMBL" id="RWIC01009495">
    <property type="protein sequence ID" value="TKC33266.1"/>
    <property type="molecule type" value="Genomic_DNA"/>
</dbReference>
<dbReference type="Pfam" id="PF01112">
    <property type="entry name" value="Asparaginase_2"/>
    <property type="match status" value="1"/>
</dbReference>
<comment type="caution">
    <text evidence="2">The sequence shown here is derived from an EMBL/GenBank/DDBJ whole genome shotgun (WGS) entry which is preliminary data.</text>
</comment>
<dbReference type="SUPFAM" id="SSF56235">
    <property type="entry name" value="N-terminal nucleophile aminohydrolases (Ntn hydrolases)"/>
    <property type="match status" value="1"/>
</dbReference>
<dbReference type="AlphaFoldDB" id="A0A4U1ECU0"/>
<gene>
    <name evidence="2" type="ORF">EI555_016560</name>
</gene>
<evidence type="ECO:0000313" key="2">
    <source>
        <dbReference type="EMBL" id="TKC33266.1"/>
    </source>
</evidence>
<comment type="similarity">
    <text evidence="1">Belongs to the Ntn-hydrolase family.</text>
</comment>
<proteinExistence type="inferred from homology"/>
<dbReference type="Proteomes" id="UP000308365">
    <property type="component" value="Unassembled WGS sequence"/>
</dbReference>
<name>A0A4U1ECU0_MONMO</name>
<evidence type="ECO:0000313" key="3">
    <source>
        <dbReference type="Proteomes" id="UP000308365"/>
    </source>
</evidence>
<dbReference type="InterPro" id="IPR029055">
    <property type="entry name" value="Ntn_hydrolases_N"/>
</dbReference>